<feature type="compositionally biased region" description="Pro residues" evidence="1">
    <location>
        <begin position="475"/>
        <end position="484"/>
    </location>
</feature>
<accession>A0ABZ1WIW4</accession>
<reference evidence="2 3" key="1">
    <citation type="submission" date="2022-10" db="EMBL/GenBank/DDBJ databases">
        <title>The complete genomes of actinobacterial strains from the NBC collection.</title>
        <authorList>
            <person name="Joergensen T.S."/>
            <person name="Alvarez Arevalo M."/>
            <person name="Sterndorff E.B."/>
            <person name="Faurdal D."/>
            <person name="Vuksanovic O."/>
            <person name="Mourched A.-S."/>
            <person name="Charusanti P."/>
            <person name="Shaw S."/>
            <person name="Blin K."/>
            <person name="Weber T."/>
        </authorList>
    </citation>
    <scope>NUCLEOTIDE SEQUENCE [LARGE SCALE GENOMIC DNA]</scope>
    <source>
        <strain evidence="2 3">NBC_01247</strain>
    </source>
</reference>
<feature type="compositionally biased region" description="Low complexity" evidence="1">
    <location>
        <begin position="419"/>
        <end position="438"/>
    </location>
</feature>
<keyword evidence="3" id="KW-1185">Reference proteome</keyword>
<gene>
    <name evidence="2" type="ORF">OG469_37640</name>
</gene>
<organism evidence="2 3">
    <name type="scientific">Kitasatospora herbaricolor</name>
    <dbReference type="NCBI Taxonomy" id="68217"/>
    <lineage>
        <taxon>Bacteria</taxon>
        <taxon>Bacillati</taxon>
        <taxon>Actinomycetota</taxon>
        <taxon>Actinomycetes</taxon>
        <taxon>Kitasatosporales</taxon>
        <taxon>Streptomycetaceae</taxon>
        <taxon>Kitasatospora</taxon>
    </lineage>
</organism>
<evidence type="ECO:0000256" key="1">
    <source>
        <dbReference type="SAM" id="MobiDB-lite"/>
    </source>
</evidence>
<feature type="compositionally biased region" description="Low complexity" evidence="1">
    <location>
        <begin position="359"/>
        <end position="371"/>
    </location>
</feature>
<feature type="region of interest" description="Disordered" evidence="1">
    <location>
        <begin position="689"/>
        <end position="714"/>
    </location>
</feature>
<feature type="compositionally biased region" description="Pro residues" evidence="1">
    <location>
        <begin position="573"/>
        <end position="600"/>
    </location>
</feature>
<feature type="region of interest" description="Disordered" evidence="1">
    <location>
        <begin position="307"/>
        <end position="651"/>
    </location>
</feature>
<evidence type="ECO:0000313" key="3">
    <source>
        <dbReference type="Proteomes" id="UP001432014"/>
    </source>
</evidence>
<feature type="compositionally biased region" description="Low complexity" evidence="1">
    <location>
        <begin position="601"/>
        <end position="613"/>
    </location>
</feature>
<protein>
    <recommendedName>
        <fullName evidence="4">Type VII secretion protein EccE</fullName>
    </recommendedName>
</protein>
<sequence length="714" mass="69855">MSALPAVPGGTATLFGLAGLLLLVAVLAQLGARRAGGWRVVRRRLRREAGATAAAFAAPVRAQLRYRRHLRLLVRLLGDRSGWADAERAALGAGRVQGVQPYGVLLGRTVVGVLVACGPAAPPRPPEPWAVDDTDPRLWWLDRAAAAGVATGGRPAPLLAALGTDGRHAVLLDLATGPAVTVLSGERGIARAVLQALAAQLDARLPAGAVTVADGVNLRHSGPDPAVALALAERAGTGDAPAFAVCAELPAGARPAAGSRVLALSGARGSARLLTADRAGLSVLGTGLRVDAVPLARATARSLALLPPYPAHDAGPTDDSDLAEPALDADGPGGPVGTGHPGGTERPAPAALPGRSALGATVAGPAPAGTYPGPPAGPVPVRAPGPDSARPGTGGALGPRPGSAELPGRSALAPPSPDEPAATDAPMPDAAMPDAPAPGRSKPGRPKLGRPEPGRTVDPVTAAVGSSAPAEPEPEPAPGPPPLVLGPVIVPGRATPPRAPRPTGLTPAARPRFVQRPGPAAGDGPAPGPVPPGPVRPEPVLPDPATRYPLVPGRAATGPVPSGSARAAAPATPGSPDPAGPITGPPPGPVTARPPGPDTTPPAGTAPAAPGVRGRLRLPPPAAPHADEDTFGPVRVPGGPEAGRSGSAPAVGAPDVLTAALAAPPTVPVLASIPVPPAARVGVPAVQVPLDDDLAEPDPDPGSGPPGVSAAVPS</sequence>
<proteinExistence type="predicted"/>
<dbReference type="EMBL" id="CP108482">
    <property type="protein sequence ID" value="WUS60714.1"/>
    <property type="molecule type" value="Genomic_DNA"/>
</dbReference>
<evidence type="ECO:0008006" key="4">
    <source>
        <dbReference type="Google" id="ProtNLM"/>
    </source>
</evidence>
<name>A0ABZ1WIW4_9ACTN</name>
<dbReference type="Proteomes" id="UP001432014">
    <property type="component" value="Chromosome"/>
</dbReference>
<dbReference type="RefSeq" id="WP_329493182.1">
    <property type="nucleotide sequence ID" value="NZ_CP108460.1"/>
</dbReference>
<feature type="compositionally biased region" description="Pro residues" evidence="1">
    <location>
        <begin position="372"/>
        <end position="383"/>
    </location>
</feature>
<feature type="compositionally biased region" description="Low complexity" evidence="1">
    <location>
        <begin position="485"/>
        <end position="524"/>
    </location>
</feature>
<feature type="compositionally biased region" description="Pro residues" evidence="1">
    <location>
        <begin position="526"/>
        <end position="542"/>
    </location>
</feature>
<dbReference type="PRINTS" id="PR01217">
    <property type="entry name" value="PRICHEXTENSN"/>
</dbReference>
<feature type="compositionally biased region" description="Gly residues" evidence="1">
    <location>
        <begin position="331"/>
        <end position="342"/>
    </location>
</feature>
<evidence type="ECO:0000313" key="2">
    <source>
        <dbReference type="EMBL" id="WUS60714.1"/>
    </source>
</evidence>
<feature type="compositionally biased region" description="Acidic residues" evidence="1">
    <location>
        <begin position="690"/>
        <end position="699"/>
    </location>
</feature>